<protein>
    <recommendedName>
        <fullName evidence="3">Coat F domain-containing protein</fullName>
    </recommendedName>
</protein>
<dbReference type="EMBL" id="JAGFNZ010000004">
    <property type="protein sequence ID" value="MBW7573508.1"/>
    <property type="molecule type" value="Genomic_DNA"/>
</dbReference>
<gene>
    <name evidence="1" type="ORF">J5W02_11870</name>
</gene>
<sequence>MAMTMDQMQMMMAKMHQQNYSYDMELAKHFQEIGNVYATMAQQEYQMYQMHTNQMGGMSGMSGMQR</sequence>
<accession>A0ABS7DQD8</accession>
<dbReference type="RefSeq" id="WP_219965897.1">
    <property type="nucleotide sequence ID" value="NZ_JAGFNZ010000004.1"/>
</dbReference>
<evidence type="ECO:0008006" key="3">
    <source>
        <dbReference type="Google" id="ProtNLM"/>
    </source>
</evidence>
<comment type="caution">
    <text evidence="1">The sequence shown here is derived from an EMBL/GenBank/DDBJ whole genome shotgun (WGS) entry which is preliminary data.</text>
</comment>
<dbReference type="Proteomes" id="UP000719942">
    <property type="component" value="Unassembled WGS sequence"/>
</dbReference>
<evidence type="ECO:0000313" key="2">
    <source>
        <dbReference type="Proteomes" id="UP000719942"/>
    </source>
</evidence>
<reference evidence="1 2" key="1">
    <citation type="submission" date="2021-03" db="EMBL/GenBank/DDBJ databases">
        <title>Caproiciproducens sp. nov. isolated from feces of cow.</title>
        <authorList>
            <person name="Choi J.-Y."/>
        </authorList>
    </citation>
    <scope>NUCLEOTIDE SEQUENCE [LARGE SCALE GENOMIC DNA]</scope>
    <source>
        <strain evidence="1 2">AGMB10547</strain>
    </source>
</reference>
<evidence type="ECO:0000313" key="1">
    <source>
        <dbReference type="EMBL" id="MBW7573508.1"/>
    </source>
</evidence>
<name>A0ABS7DQD8_9FIRM</name>
<keyword evidence="2" id="KW-1185">Reference proteome</keyword>
<proteinExistence type="predicted"/>
<organism evidence="1 2">
    <name type="scientific">Caproiciproducens faecalis</name>
    <dbReference type="NCBI Taxonomy" id="2820301"/>
    <lineage>
        <taxon>Bacteria</taxon>
        <taxon>Bacillati</taxon>
        <taxon>Bacillota</taxon>
        <taxon>Clostridia</taxon>
        <taxon>Eubacteriales</taxon>
        <taxon>Acutalibacteraceae</taxon>
        <taxon>Caproiciproducens</taxon>
    </lineage>
</organism>